<comment type="caution">
    <text evidence="9">The sequence shown here is derived from an EMBL/GenBank/DDBJ whole genome shotgun (WGS) entry which is preliminary data.</text>
</comment>
<protein>
    <submittedName>
        <fullName evidence="9">Sigma-70 family RNA polymerase sigma factor</fullName>
    </submittedName>
</protein>
<dbReference type="InterPro" id="IPR013783">
    <property type="entry name" value="Ig-like_fold"/>
</dbReference>
<feature type="domain" description="Putative zinc-finger" evidence="8">
    <location>
        <begin position="198"/>
        <end position="232"/>
    </location>
</feature>
<dbReference type="InterPro" id="IPR007627">
    <property type="entry name" value="RNA_pol_sigma70_r2"/>
</dbReference>
<dbReference type="InterPro" id="IPR036388">
    <property type="entry name" value="WH-like_DNA-bd_sf"/>
</dbReference>
<dbReference type="Pfam" id="PF04542">
    <property type="entry name" value="Sigma70_r2"/>
    <property type="match status" value="1"/>
</dbReference>
<reference evidence="9 10" key="1">
    <citation type="submission" date="2024-08" db="EMBL/GenBank/DDBJ databases">
        <title>Genome mining of Saccharopolyspora cebuensis PGLac3 from Nigerian medicinal plant.</title>
        <authorList>
            <person name="Ezeobiora C.E."/>
            <person name="Igbokwe N.H."/>
            <person name="Amin D.H."/>
            <person name="Mendie U.E."/>
        </authorList>
    </citation>
    <scope>NUCLEOTIDE SEQUENCE [LARGE SCALE GENOMIC DNA]</scope>
    <source>
        <strain evidence="9 10">PGLac3</strain>
    </source>
</reference>
<keyword evidence="10" id="KW-1185">Reference proteome</keyword>
<organism evidence="9 10">
    <name type="scientific">Saccharopolyspora cebuensis</name>
    <dbReference type="NCBI Taxonomy" id="418759"/>
    <lineage>
        <taxon>Bacteria</taxon>
        <taxon>Bacillati</taxon>
        <taxon>Actinomycetota</taxon>
        <taxon>Actinomycetes</taxon>
        <taxon>Pseudonocardiales</taxon>
        <taxon>Pseudonocardiaceae</taxon>
        <taxon>Saccharopolyspora</taxon>
    </lineage>
</organism>
<evidence type="ECO:0000256" key="3">
    <source>
        <dbReference type="ARBA" id="ARBA00023082"/>
    </source>
</evidence>
<name>A0ABV4CHX6_9PSEU</name>
<dbReference type="PANTHER" id="PTHR43133:SF8">
    <property type="entry name" value="RNA POLYMERASE SIGMA FACTOR HI_1459-RELATED"/>
    <property type="match status" value="1"/>
</dbReference>
<dbReference type="InterPro" id="IPR013324">
    <property type="entry name" value="RNA_pol_sigma_r3/r4-like"/>
</dbReference>
<dbReference type="SUPFAM" id="SSF88659">
    <property type="entry name" value="Sigma3 and sigma4 domains of RNA polymerase sigma factors"/>
    <property type="match status" value="1"/>
</dbReference>
<dbReference type="Proteomes" id="UP001564626">
    <property type="component" value="Unassembled WGS sequence"/>
</dbReference>
<dbReference type="Gene3D" id="1.10.10.10">
    <property type="entry name" value="Winged helix-like DNA-binding domain superfamily/Winged helix DNA-binding domain"/>
    <property type="match status" value="1"/>
</dbReference>
<dbReference type="InterPro" id="IPR014284">
    <property type="entry name" value="RNA_pol_sigma-70_dom"/>
</dbReference>
<dbReference type="PANTHER" id="PTHR43133">
    <property type="entry name" value="RNA POLYMERASE ECF-TYPE SIGMA FACTO"/>
    <property type="match status" value="1"/>
</dbReference>
<keyword evidence="2" id="KW-0805">Transcription regulation</keyword>
<dbReference type="InterPro" id="IPR039425">
    <property type="entry name" value="RNA_pol_sigma-70-like"/>
</dbReference>
<dbReference type="PRINTS" id="PR01217">
    <property type="entry name" value="PRICHEXTENSN"/>
</dbReference>
<feature type="compositionally biased region" description="Pro residues" evidence="6">
    <location>
        <begin position="320"/>
        <end position="369"/>
    </location>
</feature>
<keyword evidence="5" id="KW-0804">Transcription</keyword>
<dbReference type="SUPFAM" id="SSF88946">
    <property type="entry name" value="Sigma2 domain of RNA polymerase sigma factors"/>
    <property type="match status" value="1"/>
</dbReference>
<evidence type="ECO:0000313" key="9">
    <source>
        <dbReference type="EMBL" id="MEY8039607.1"/>
    </source>
</evidence>
<keyword evidence="4" id="KW-0238">DNA-binding</keyword>
<evidence type="ECO:0000256" key="5">
    <source>
        <dbReference type="ARBA" id="ARBA00023163"/>
    </source>
</evidence>
<evidence type="ECO:0000313" key="10">
    <source>
        <dbReference type="Proteomes" id="UP001564626"/>
    </source>
</evidence>
<proteinExistence type="inferred from homology"/>
<sequence>MSTAPPEPQEPSDAELLDAVRDGSTEAYAQLYERHVAAAYRMARQVAGSAAEADDLVSESFAKVLDLLRAGSGPTTAFRAYLLTALRRTAYDRGRRDRKVRLADDVGEVADVGVPFTDTAVAGLERSLAAQAFARLPERWQTALWHLEVEGQSPAEVAPLLGLTPNGVSALAYRAREGLRQAYLQVHLARLGPDVDRCRAVVDRLGAWTRDGLSKRETAQVNTHLDGCDRCRALAGELAEVNSGLRLIVAPLLLGTAATGYLSTSGAGAVGGAAAAGSAGGALSAGPRQTLTATTSGAALLTAIALGIGAGTEQPVPVAAVPPPPPPVTQVPPPAPNPPAPPPPPAPSTPAPAPPTEPPPPPAPPPPRIPDLGATGPAEPVVLPAGGPPAELTITVRNTGTGPSAPVTTSLALPDGVSAALPSARSGGPAATTPQSAAGMTCRGGTGEVSCTTTGGIGPGEAREFAFPLRAAPTATGGEITARVSAGSAIDLRLPAMPVVVEPVDGVRVELARWSWDPDDWDLDDPHPNHRHDDDWDGWGAGWVGVEVTNTGTGGGLAEAVARLPEGVEAIGVSPACQVLPADDEIRCAAELDPGESFTGALLVHSDGGWSQVPERLLLPVTATLGSATDEAVIDLLPDCAPACRPGG</sequence>
<dbReference type="Gene3D" id="1.10.1740.10">
    <property type="match status" value="1"/>
</dbReference>
<evidence type="ECO:0000256" key="4">
    <source>
        <dbReference type="ARBA" id="ARBA00023125"/>
    </source>
</evidence>
<dbReference type="InterPro" id="IPR027383">
    <property type="entry name" value="Znf_put"/>
</dbReference>
<dbReference type="Pfam" id="PF13490">
    <property type="entry name" value="zf-HC2"/>
    <property type="match status" value="1"/>
</dbReference>
<dbReference type="InterPro" id="IPR013325">
    <property type="entry name" value="RNA_pol_sigma_r2"/>
</dbReference>
<dbReference type="RefSeq" id="WP_345358539.1">
    <property type="nucleotide sequence ID" value="NZ_BAABII010000003.1"/>
</dbReference>
<accession>A0ABV4CHX6</accession>
<evidence type="ECO:0000256" key="2">
    <source>
        <dbReference type="ARBA" id="ARBA00023015"/>
    </source>
</evidence>
<evidence type="ECO:0000256" key="1">
    <source>
        <dbReference type="ARBA" id="ARBA00010641"/>
    </source>
</evidence>
<gene>
    <name evidence="9" type="ORF">AB8O55_09390</name>
</gene>
<feature type="region of interest" description="Disordered" evidence="6">
    <location>
        <begin position="317"/>
        <end position="444"/>
    </location>
</feature>
<feature type="domain" description="RNA polymerase sigma-70 region 2" evidence="7">
    <location>
        <begin position="31"/>
        <end position="98"/>
    </location>
</feature>
<dbReference type="NCBIfam" id="TIGR02937">
    <property type="entry name" value="sigma70-ECF"/>
    <property type="match status" value="1"/>
</dbReference>
<evidence type="ECO:0000259" key="8">
    <source>
        <dbReference type="Pfam" id="PF13490"/>
    </source>
</evidence>
<dbReference type="Gene3D" id="2.60.40.10">
    <property type="entry name" value="Immunoglobulins"/>
    <property type="match status" value="1"/>
</dbReference>
<keyword evidence="3" id="KW-0731">Sigma factor</keyword>
<dbReference type="Gene3D" id="1.10.10.1320">
    <property type="entry name" value="Anti-sigma factor, zinc-finger domain"/>
    <property type="match status" value="1"/>
</dbReference>
<comment type="similarity">
    <text evidence="1">Belongs to the sigma-70 factor family. ECF subfamily.</text>
</comment>
<feature type="compositionally biased region" description="Polar residues" evidence="6">
    <location>
        <begin position="395"/>
        <end position="411"/>
    </location>
</feature>
<evidence type="ECO:0000259" key="7">
    <source>
        <dbReference type="Pfam" id="PF04542"/>
    </source>
</evidence>
<dbReference type="InterPro" id="IPR041916">
    <property type="entry name" value="Anti_sigma_zinc_sf"/>
</dbReference>
<evidence type="ECO:0000256" key="6">
    <source>
        <dbReference type="SAM" id="MobiDB-lite"/>
    </source>
</evidence>
<dbReference type="EMBL" id="JBGEHV010000013">
    <property type="protein sequence ID" value="MEY8039607.1"/>
    <property type="molecule type" value="Genomic_DNA"/>
</dbReference>